<feature type="domain" description="C2H2-type" evidence="6">
    <location>
        <begin position="139"/>
        <end position="159"/>
    </location>
</feature>
<keyword evidence="3" id="KW-0863">Zinc-finger</keyword>
<dbReference type="PANTHER" id="PTHR24409:SF295">
    <property type="entry name" value="AZ2-RELATED"/>
    <property type="match status" value="1"/>
</dbReference>
<feature type="domain" description="C2H2-type" evidence="6">
    <location>
        <begin position="680"/>
        <end position="701"/>
    </location>
</feature>
<feature type="domain" description="C2H2-type" evidence="6">
    <location>
        <begin position="578"/>
        <end position="598"/>
    </location>
</feature>
<keyword evidence="4" id="KW-0862">Zinc</keyword>
<feature type="domain" description="C2H2-type" evidence="6">
    <location>
        <begin position="621"/>
        <end position="641"/>
    </location>
</feature>
<comment type="caution">
    <text evidence="7">The sequence shown here is derived from an EMBL/GenBank/DDBJ whole genome shotgun (WGS) entry which is preliminary data.</text>
</comment>
<dbReference type="InterPro" id="IPR013087">
    <property type="entry name" value="Znf_C2H2_type"/>
</dbReference>
<feature type="region of interest" description="Disordered" evidence="5">
    <location>
        <begin position="407"/>
        <end position="428"/>
    </location>
</feature>
<dbReference type="EMBL" id="JBGFUD010002687">
    <property type="protein sequence ID" value="MFH4977878.1"/>
    <property type="molecule type" value="Genomic_DNA"/>
</dbReference>
<accession>A0ABD6ELP2</accession>
<evidence type="ECO:0000313" key="8">
    <source>
        <dbReference type="Proteomes" id="UP001608902"/>
    </source>
</evidence>
<gene>
    <name evidence="7" type="ORF">AB6A40_004587</name>
</gene>
<sequence>MCGAAFTESNYLKEHHRTCQRWPRKVNDGEFFPECRLCTLILSSPVLYYSHIHMFHREKLLVEASTEQIVPALTWKKITPADAEKLRQQNETSWEYQNMLPAAWLDADYENTDLLKGNEKELGIPEAAISEQRHSEEHCFLCEKIFDSASEVKRHMDEHTEKWLSCPACNVNNREFPVASYQDLLDHLVRNHIDRSDADQGKKLICSFCCICYRCEGRDAASVRSTEEEMARHILYTCNGGRTCLICNNGKVVTVDALKKHRLEKHRVIYERFGCSECPKKFVLRSDFCKHLCNIRYKCSCANPKLFTEREFEEHFATHLNDANDFCNLCIRFLATKQNRLSHMNVHRIMTQGDRHITDIEGNVDTSKKEKEEVLPNAAVCHDSVEISGIGEPVGCNSRLNVENDLDRVSPSPSSSVPSVESSMPNLNGMPMPNNFLARVRQEKDVSPLLQLLTSTPDAAADFSNEALLADTDDEVLIIDAKGEADRTTSSDVTSFAWPVQNEESACLPTGFRSDGTNSEQELEAKKHDRSIQHELVTQNHDISIRSTTLVDDEIQILSEVEEHSSGSVKKREPQVPCSYCSAKFLTRASLRAHIDSHRYDAGNTLVEVYGVPLNVDVYLCRLCCLAYESREIYLKHMKTHGPLLNCEMCCVVTFNDEQVMQHKQQHVGCDKIRPNIYVCFYCAVTYLTEMRIYHHLLNVHGCCLVYFCKSCGFANTYGRTVLHHVKHSLCASSTGRPVHSKDFSVTLSSNFHYQPVDPKAYEVSVHQKSLSVVVPSECIHRTYLMQTGDNVFISCPMCSCLVGFTRLSNEMPARIKTLSRFLKSAKDDNDDILRGLITQWESELVIEAVASRPPIVQTVASLFTESGLRSVPVNPTNALLGCNGTAFDPTSVGMRLNGAVPPEVPPVRRSSNSKIRVNMQPQCQPQNELQSTLGVLHINQSSLAAAAFSSSSPTPLIMSQKAPRHSTSLVAMNSTARRKNQDAPCSNTSVLSVNSTAGRTALSSVKSGLDSVPKRLFSTSLTPPTQHSQARRNPCKFTKDYTIRLQDGFLHCIDPKCKEIRMDKESSGHVHNLKHNPMNIFFCFDCGDAFPAERYAVIHQFEMHRKNELPEIRLKCPLCPFDDPFTNLKDFKCHLRDVSHNLFEHAILRYPMREDICDLKFGTDFARTVHQVAHAEANIASRLVIFIPSL</sequence>
<evidence type="ECO:0000256" key="2">
    <source>
        <dbReference type="ARBA" id="ARBA00022737"/>
    </source>
</evidence>
<evidence type="ECO:0000256" key="5">
    <source>
        <dbReference type="SAM" id="MobiDB-lite"/>
    </source>
</evidence>
<evidence type="ECO:0000256" key="1">
    <source>
        <dbReference type="ARBA" id="ARBA00022723"/>
    </source>
</evidence>
<reference evidence="7 8" key="1">
    <citation type="submission" date="2024-08" db="EMBL/GenBank/DDBJ databases">
        <title>Gnathostoma spinigerum genome.</title>
        <authorList>
            <person name="Gonzalez-Bertolin B."/>
            <person name="Monzon S."/>
            <person name="Zaballos A."/>
            <person name="Jimenez P."/>
            <person name="Dekumyoy P."/>
            <person name="Varona S."/>
            <person name="Cuesta I."/>
            <person name="Sumanam S."/>
            <person name="Adisakwattana P."/>
            <person name="Gasser R.B."/>
            <person name="Hernandez-Gonzalez A."/>
            <person name="Young N.D."/>
            <person name="Perteguer M.J."/>
        </authorList>
    </citation>
    <scope>NUCLEOTIDE SEQUENCE [LARGE SCALE GENOMIC DNA]</scope>
    <source>
        <strain evidence="7">AL3</strain>
        <tissue evidence="7">Liver</tissue>
    </source>
</reference>
<dbReference type="Gene3D" id="3.30.160.60">
    <property type="entry name" value="Classic Zinc Finger"/>
    <property type="match status" value="2"/>
</dbReference>
<dbReference type="SMART" id="SM00355">
    <property type="entry name" value="ZnF_C2H2"/>
    <property type="match status" value="13"/>
</dbReference>
<protein>
    <recommendedName>
        <fullName evidence="6">C2H2-type domain-containing protein</fullName>
    </recommendedName>
</protein>
<name>A0ABD6ELP2_9BILA</name>
<keyword evidence="2" id="KW-0677">Repeat</keyword>
<evidence type="ECO:0000313" key="7">
    <source>
        <dbReference type="EMBL" id="MFH4977878.1"/>
    </source>
</evidence>
<feature type="domain" description="C2H2-type" evidence="6">
    <location>
        <begin position="1084"/>
        <end position="1105"/>
    </location>
</feature>
<dbReference type="GO" id="GO:0008270">
    <property type="term" value="F:zinc ion binding"/>
    <property type="evidence" value="ECO:0007669"/>
    <property type="project" value="UniProtKB-KW"/>
</dbReference>
<organism evidence="7 8">
    <name type="scientific">Gnathostoma spinigerum</name>
    <dbReference type="NCBI Taxonomy" id="75299"/>
    <lineage>
        <taxon>Eukaryota</taxon>
        <taxon>Metazoa</taxon>
        <taxon>Ecdysozoa</taxon>
        <taxon>Nematoda</taxon>
        <taxon>Chromadorea</taxon>
        <taxon>Rhabditida</taxon>
        <taxon>Spirurina</taxon>
        <taxon>Gnathostomatomorpha</taxon>
        <taxon>Gnathostomatoidea</taxon>
        <taxon>Gnathostomatidae</taxon>
        <taxon>Gnathostoma</taxon>
    </lineage>
</organism>
<evidence type="ECO:0000259" key="6">
    <source>
        <dbReference type="PROSITE" id="PS00028"/>
    </source>
</evidence>
<keyword evidence="1" id="KW-0479">Metal-binding</keyword>
<evidence type="ECO:0000256" key="3">
    <source>
        <dbReference type="ARBA" id="ARBA00022771"/>
    </source>
</evidence>
<dbReference type="PANTHER" id="PTHR24409">
    <property type="entry name" value="ZINC FINGER PROTEIN 142"/>
    <property type="match status" value="1"/>
</dbReference>
<evidence type="ECO:0000256" key="4">
    <source>
        <dbReference type="ARBA" id="ARBA00022833"/>
    </source>
</evidence>
<proteinExistence type="predicted"/>
<feature type="compositionally biased region" description="Low complexity" evidence="5">
    <location>
        <begin position="409"/>
        <end position="428"/>
    </location>
</feature>
<dbReference type="Proteomes" id="UP001608902">
    <property type="component" value="Unassembled WGS sequence"/>
</dbReference>
<keyword evidence="8" id="KW-1185">Reference proteome</keyword>
<dbReference type="PROSITE" id="PS00028">
    <property type="entry name" value="ZINC_FINGER_C2H2_1"/>
    <property type="match status" value="5"/>
</dbReference>
<dbReference type="AlphaFoldDB" id="A0ABD6ELP2"/>